<dbReference type="Proteomes" id="UP000199614">
    <property type="component" value="Unassembled WGS sequence"/>
</dbReference>
<proteinExistence type="predicted"/>
<sequence length="172" mass="18228">MVDHCRQLWDRRQRGIEGGQVLGVGEGLEPEPQLVEPLEVGVHLWVGDPVRVGQVVDHGSYRPQILVGGELGQQLGVLGLVEGHPPGHPEYEVGGVGELKQEPGLVHRRCGLHHDRPADPGGFEGRGEVLGQVIPAQRPVRGHPVVVAALDPRGAPQVVVGIQPPAAQNLGG</sequence>
<reference evidence="1 2" key="1">
    <citation type="submission" date="2016-10" db="EMBL/GenBank/DDBJ databases">
        <authorList>
            <person name="de Groot N.N."/>
        </authorList>
    </citation>
    <scope>NUCLEOTIDE SEQUENCE [LARGE SCALE GENOMIC DNA]</scope>
    <source>
        <strain evidence="1 2">CGMCC 4.1877</strain>
    </source>
</reference>
<organism evidence="1 2">
    <name type="scientific">Pseudonocardia ammonioxydans</name>
    <dbReference type="NCBI Taxonomy" id="260086"/>
    <lineage>
        <taxon>Bacteria</taxon>
        <taxon>Bacillati</taxon>
        <taxon>Actinomycetota</taxon>
        <taxon>Actinomycetes</taxon>
        <taxon>Pseudonocardiales</taxon>
        <taxon>Pseudonocardiaceae</taxon>
        <taxon>Pseudonocardia</taxon>
    </lineage>
</organism>
<dbReference type="AlphaFoldDB" id="A0A1I5HFX6"/>
<name>A0A1I5HFX6_PSUAM</name>
<evidence type="ECO:0000313" key="2">
    <source>
        <dbReference type="Proteomes" id="UP000199614"/>
    </source>
</evidence>
<accession>A0A1I5HFX6</accession>
<gene>
    <name evidence="1" type="ORF">SAMN05216207_106418</name>
</gene>
<protein>
    <submittedName>
        <fullName evidence="1">Uncharacterized protein</fullName>
    </submittedName>
</protein>
<evidence type="ECO:0000313" key="1">
    <source>
        <dbReference type="EMBL" id="SFO47184.1"/>
    </source>
</evidence>
<keyword evidence="2" id="KW-1185">Reference proteome</keyword>
<dbReference type="EMBL" id="FOUY01000064">
    <property type="protein sequence ID" value="SFO47184.1"/>
    <property type="molecule type" value="Genomic_DNA"/>
</dbReference>